<feature type="compositionally biased region" description="Low complexity" evidence="1">
    <location>
        <begin position="106"/>
        <end position="122"/>
    </location>
</feature>
<keyword evidence="3" id="KW-1185">Reference proteome</keyword>
<protein>
    <submittedName>
        <fullName evidence="2">Uncharacterized protein</fullName>
    </submittedName>
</protein>
<accession>A0AAV1X7Q1</accession>
<feature type="compositionally biased region" description="Basic and acidic residues" evidence="1">
    <location>
        <begin position="91"/>
        <end position="104"/>
    </location>
</feature>
<name>A0AAV1X7Q1_LUPLU</name>
<sequence>MAMDVSLKITQLELDELILYKPILKDNSIRKFVTSLHPFIIVGSFCRMYVFLAQKSGPLSLRSTPVTALISAQLATFAADQLVDYPTWDHDPPNHVERKMRGEEGCGTTVSGQSGSTSKSAGFPSSQSDQALVATSGDSTFLRLNHLDLHVDDAGS</sequence>
<evidence type="ECO:0000313" key="2">
    <source>
        <dbReference type="EMBL" id="CAL0317037.1"/>
    </source>
</evidence>
<organism evidence="2 3">
    <name type="scientific">Lupinus luteus</name>
    <name type="common">European yellow lupine</name>
    <dbReference type="NCBI Taxonomy" id="3873"/>
    <lineage>
        <taxon>Eukaryota</taxon>
        <taxon>Viridiplantae</taxon>
        <taxon>Streptophyta</taxon>
        <taxon>Embryophyta</taxon>
        <taxon>Tracheophyta</taxon>
        <taxon>Spermatophyta</taxon>
        <taxon>Magnoliopsida</taxon>
        <taxon>eudicotyledons</taxon>
        <taxon>Gunneridae</taxon>
        <taxon>Pentapetalae</taxon>
        <taxon>rosids</taxon>
        <taxon>fabids</taxon>
        <taxon>Fabales</taxon>
        <taxon>Fabaceae</taxon>
        <taxon>Papilionoideae</taxon>
        <taxon>50 kb inversion clade</taxon>
        <taxon>genistoids sensu lato</taxon>
        <taxon>core genistoids</taxon>
        <taxon>Genisteae</taxon>
        <taxon>Lupinus</taxon>
    </lineage>
</organism>
<comment type="caution">
    <text evidence="2">The sequence shown here is derived from an EMBL/GenBank/DDBJ whole genome shotgun (WGS) entry which is preliminary data.</text>
</comment>
<dbReference type="AlphaFoldDB" id="A0AAV1X7Q1"/>
<gene>
    <name evidence="2" type="ORF">LLUT_LOCUS18097</name>
</gene>
<proteinExistence type="predicted"/>
<evidence type="ECO:0000256" key="1">
    <source>
        <dbReference type="SAM" id="MobiDB-lite"/>
    </source>
</evidence>
<dbReference type="EMBL" id="CAXHTB010000012">
    <property type="protein sequence ID" value="CAL0317037.1"/>
    <property type="molecule type" value="Genomic_DNA"/>
</dbReference>
<feature type="region of interest" description="Disordered" evidence="1">
    <location>
        <begin position="91"/>
        <end position="131"/>
    </location>
</feature>
<dbReference type="Proteomes" id="UP001497480">
    <property type="component" value="Unassembled WGS sequence"/>
</dbReference>
<reference evidence="2 3" key="1">
    <citation type="submission" date="2024-03" db="EMBL/GenBank/DDBJ databases">
        <authorList>
            <person name="Martinez-Hernandez J."/>
        </authorList>
    </citation>
    <scope>NUCLEOTIDE SEQUENCE [LARGE SCALE GENOMIC DNA]</scope>
</reference>
<evidence type="ECO:0000313" key="3">
    <source>
        <dbReference type="Proteomes" id="UP001497480"/>
    </source>
</evidence>